<dbReference type="EMBL" id="FLTS01000001">
    <property type="protein sequence ID" value="SBV35858.1"/>
    <property type="molecule type" value="Genomic_DNA"/>
</dbReference>
<name>A0A1Y5Q0Q0_9GAMM</name>
<protein>
    <submittedName>
        <fullName evidence="1">Uncharacterized protein</fullName>
    </submittedName>
</protein>
<accession>A0A1Y5Q0Q0</accession>
<reference evidence="1" key="1">
    <citation type="submission" date="2016-03" db="EMBL/GenBank/DDBJ databases">
        <authorList>
            <person name="Ploux O."/>
        </authorList>
    </citation>
    <scope>NUCLEOTIDE SEQUENCE</scope>
    <source>
        <strain evidence="1">UC10</strain>
    </source>
</reference>
<sequence length="22" mass="2409">MESLRPQLAKGFRAQIGMGKSC</sequence>
<evidence type="ECO:0000313" key="1">
    <source>
        <dbReference type="EMBL" id="SBV35858.1"/>
    </source>
</evidence>
<dbReference type="AlphaFoldDB" id="A0A1Y5Q0Q0"/>
<proteinExistence type="predicted"/>
<organism evidence="1">
    <name type="scientific">uncultured Stenotrophomonas sp</name>
    <dbReference type="NCBI Taxonomy" id="165438"/>
    <lineage>
        <taxon>Bacteria</taxon>
        <taxon>Pseudomonadati</taxon>
        <taxon>Pseudomonadota</taxon>
        <taxon>Gammaproteobacteria</taxon>
        <taxon>Lysobacterales</taxon>
        <taxon>Lysobacteraceae</taxon>
        <taxon>Stenotrophomonas</taxon>
        <taxon>environmental samples</taxon>
    </lineage>
</organism>
<gene>
    <name evidence="1" type="ORF">STPYR_10788</name>
</gene>